<name>A0A8H3M5B1_9GLOM</name>
<accession>A0A8H3M5B1</accession>
<protein>
    <submittedName>
        <fullName evidence="1">Uncharacterized protein</fullName>
    </submittedName>
</protein>
<dbReference type="EMBL" id="BLAL01000252">
    <property type="protein sequence ID" value="GES96884.1"/>
    <property type="molecule type" value="Genomic_DNA"/>
</dbReference>
<evidence type="ECO:0000313" key="1">
    <source>
        <dbReference type="EMBL" id="GES96884.1"/>
    </source>
</evidence>
<dbReference type="AlphaFoldDB" id="A0A8H3M5B1"/>
<dbReference type="Proteomes" id="UP000615446">
    <property type="component" value="Unassembled WGS sequence"/>
</dbReference>
<proteinExistence type="predicted"/>
<comment type="caution">
    <text evidence="1">The sequence shown here is derived from an EMBL/GenBank/DDBJ whole genome shotgun (WGS) entry which is preliminary data.</text>
</comment>
<sequence>MSQHSVNLAKTPRTCKFSARLFEFSLQDTNTFFNKKKDFVDNKMQTGFARFISCLDSYLDLLDGFTIIDKGLCYGQALLLAEVLTDPPLNLALIQWYDFKSKRNPYLYGCPHLKLIELYNFVAIKSIHGVVHIVP</sequence>
<gene>
    <name evidence="1" type="ORF">RCL2_002348800</name>
</gene>
<reference evidence="1" key="1">
    <citation type="submission" date="2019-10" db="EMBL/GenBank/DDBJ databases">
        <title>Conservation and host-specific expression of non-tandemly repeated heterogenous ribosome RNA gene in arbuscular mycorrhizal fungi.</title>
        <authorList>
            <person name="Maeda T."/>
            <person name="Kobayashi Y."/>
            <person name="Nakagawa T."/>
            <person name="Ezawa T."/>
            <person name="Yamaguchi K."/>
            <person name="Bino T."/>
            <person name="Nishimoto Y."/>
            <person name="Shigenobu S."/>
            <person name="Kawaguchi M."/>
        </authorList>
    </citation>
    <scope>NUCLEOTIDE SEQUENCE</scope>
    <source>
        <strain evidence="1">HR1</strain>
    </source>
</reference>
<organism evidence="1 2">
    <name type="scientific">Rhizophagus clarus</name>
    <dbReference type="NCBI Taxonomy" id="94130"/>
    <lineage>
        <taxon>Eukaryota</taxon>
        <taxon>Fungi</taxon>
        <taxon>Fungi incertae sedis</taxon>
        <taxon>Mucoromycota</taxon>
        <taxon>Glomeromycotina</taxon>
        <taxon>Glomeromycetes</taxon>
        <taxon>Glomerales</taxon>
        <taxon>Glomeraceae</taxon>
        <taxon>Rhizophagus</taxon>
    </lineage>
</organism>
<evidence type="ECO:0000313" key="2">
    <source>
        <dbReference type="Proteomes" id="UP000615446"/>
    </source>
</evidence>
<dbReference type="OrthoDB" id="2390056at2759"/>